<dbReference type="SUPFAM" id="SSF88697">
    <property type="entry name" value="PUA domain-like"/>
    <property type="match status" value="1"/>
</dbReference>
<reference evidence="2 3" key="1">
    <citation type="journal article" date="2016" name="Nat. Commun.">
        <title>Thousands of microbial genomes shed light on interconnected biogeochemical processes in an aquifer system.</title>
        <authorList>
            <person name="Anantharaman K."/>
            <person name="Brown C.T."/>
            <person name="Hug L.A."/>
            <person name="Sharon I."/>
            <person name="Castelle C.J."/>
            <person name="Probst A.J."/>
            <person name="Thomas B.C."/>
            <person name="Singh A."/>
            <person name="Wilkins M.J."/>
            <person name="Karaoz U."/>
            <person name="Brodie E.L."/>
            <person name="Williams K.H."/>
            <person name="Hubbard S.S."/>
            <person name="Banfield J.F."/>
        </authorList>
    </citation>
    <scope>NUCLEOTIDE SEQUENCE [LARGE SCALE GENOMIC DNA]</scope>
</reference>
<dbReference type="Pfam" id="PF01878">
    <property type="entry name" value="EVE"/>
    <property type="match status" value="1"/>
</dbReference>
<feature type="domain" description="EVE" evidence="1">
    <location>
        <begin position="3"/>
        <end position="93"/>
    </location>
</feature>
<dbReference type="Gene3D" id="3.10.590.10">
    <property type="entry name" value="ph1033 like domains"/>
    <property type="match status" value="1"/>
</dbReference>
<evidence type="ECO:0000313" key="2">
    <source>
        <dbReference type="EMBL" id="OGE10913.1"/>
    </source>
</evidence>
<name>A0A1F5I3E3_9BACT</name>
<dbReference type="AlphaFoldDB" id="A0A1F5I3E3"/>
<proteinExistence type="predicted"/>
<dbReference type="EMBL" id="MFBS01000005">
    <property type="protein sequence ID" value="OGE10913.1"/>
    <property type="molecule type" value="Genomic_DNA"/>
</dbReference>
<sequence>MANYWLLVTHPDNFEVMKAKNIGAMKARRKSFAERVEIGDKVAFYLTKIGKFGGVAVFKSKFKDQRSKIFPEEKENEVHPWRFDIGFEVKLDEKDYVPAENFKDKLKYLKKWPAKYWKLGFQGMCMKLAKRITKQ</sequence>
<dbReference type="Proteomes" id="UP000179227">
    <property type="component" value="Unassembled WGS sequence"/>
</dbReference>
<accession>A0A1F5I3E3</accession>
<evidence type="ECO:0000259" key="1">
    <source>
        <dbReference type="Pfam" id="PF01878"/>
    </source>
</evidence>
<evidence type="ECO:0000313" key="3">
    <source>
        <dbReference type="Proteomes" id="UP000179227"/>
    </source>
</evidence>
<dbReference type="InterPro" id="IPR002740">
    <property type="entry name" value="EVE_domain"/>
</dbReference>
<organism evidence="2 3">
    <name type="scientific">Candidatus Curtissbacteria bacterium RIFCSPLOWO2_01_FULL_42_26</name>
    <dbReference type="NCBI Taxonomy" id="1797729"/>
    <lineage>
        <taxon>Bacteria</taxon>
        <taxon>Candidatus Curtissiibacteriota</taxon>
    </lineage>
</organism>
<comment type="caution">
    <text evidence="2">The sequence shown here is derived from an EMBL/GenBank/DDBJ whole genome shotgun (WGS) entry which is preliminary data.</text>
</comment>
<gene>
    <name evidence="2" type="ORF">A3A60_03610</name>
</gene>
<protein>
    <recommendedName>
        <fullName evidence="1">EVE domain-containing protein</fullName>
    </recommendedName>
</protein>
<dbReference type="InterPro" id="IPR015947">
    <property type="entry name" value="PUA-like_sf"/>
</dbReference>
<dbReference type="STRING" id="1797729.A3A60_03610"/>